<reference evidence="2 3" key="1">
    <citation type="submission" date="2019-03" db="EMBL/GenBank/DDBJ databases">
        <authorList>
            <consortium name="Pathogen Informatics"/>
        </authorList>
    </citation>
    <scope>NUCLEOTIDE SEQUENCE [LARGE SCALE GENOMIC DNA]</scope>
    <source>
        <strain evidence="2 3">NCTC10974</strain>
    </source>
</reference>
<evidence type="ECO:0000313" key="2">
    <source>
        <dbReference type="EMBL" id="VFT68979.1"/>
    </source>
</evidence>
<accession>A0A485JDG6</accession>
<feature type="signal peptide" evidence="1">
    <location>
        <begin position="1"/>
        <end position="21"/>
    </location>
</feature>
<keyword evidence="1" id="KW-0732">Signal</keyword>
<protein>
    <submittedName>
        <fullName evidence="2">Phage-related secreted protein</fullName>
    </submittedName>
</protein>
<dbReference type="Proteomes" id="UP000358010">
    <property type="component" value="Unassembled WGS sequence"/>
</dbReference>
<dbReference type="PROSITE" id="PS51257">
    <property type="entry name" value="PROKAR_LIPOPROTEIN"/>
    <property type="match status" value="1"/>
</dbReference>
<dbReference type="EMBL" id="CAADJZ010000001">
    <property type="protein sequence ID" value="VFT68979.1"/>
    <property type="molecule type" value="Genomic_DNA"/>
</dbReference>
<name>A0A485JDG6_ECOLX</name>
<gene>
    <name evidence="2" type="ORF">NCTC10974_02493</name>
</gene>
<proteinExistence type="predicted"/>
<evidence type="ECO:0000256" key="1">
    <source>
        <dbReference type="SAM" id="SignalP"/>
    </source>
</evidence>
<evidence type="ECO:0000313" key="3">
    <source>
        <dbReference type="Proteomes" id="UP000358010"/>
    </source>
</evidence>
<feature type="chain" id="PRO_5019759748" evidence="1">
    <location>
        <begin position="22"/>
        <end position="119"/>
    </location>
</feature>
<organism evidence="2 3">
    <name type="scientific">Escherichia coli</name>
    <dbReference type="NCBI Taxonomy" id="562"/>
    <lineage>
        <taxon>Bacteria</taxon>
        <taxon>Pseudomonadati</taxon>
        <taxon>Pseudomonadota</taxon>
        <taxon>Gammaproteobacteria</taxon>
        <taxon>Enterobacterales</taxon>
        <taxon>Enterobacteriaceae</taxon>
        <taxon>Escherichia</taxon>
    </lineage>
</organism>
<dbReference type="AlphaFoldDB" id="A0A485JDG6"/>
<sequence>MMRMINLLTAFLFLTSACVHASSPAFFVDRIPLNAAIQLAQEDIFRRQYALPPELASDIRPVTLDLSLTGDQKKQREEYVRWLRQLNISVETRNGVDHYRSFKPVAAPEKTGFMGIYTI</sequence>